<feature type="domain" description="Vacuolar protein sorting-associated protein 13 VPS13 adaptor binding" evidence="1">
    <location>
        <begin position="2232"/>
        <end position="2657"/>
    </location>
</feature>
<evidence type="ECO:0000313" key="3">
    <source>
        <dbReference type="Proteomes" id="UP000306102"/>
    </source>
</evidence>
<comment type="caution">
    <text evidence="2">The sequence shown here is derived from an EMBL/GenBank/DDBJ whole genome shotgun (WGS) entry which is preliminary data.</text>
</comment>
<dbReference type="GO" id="GO:0045053">
    <property type="term" value="P:protein retention in Golgi apparatus"/>
    <property type="evidence" value="ECO:0007669"/>
    <property type="project" value="TreeGrafter"/>
</dbReference>
<dbReference type="Gene3D" id="1.10.630.10">
    <property type="entry name" value="Cytochrome P450"/>
    <property type="match status" value="1"/>
</dbReference>
<dbReference type="GO" id="GO:0020037">
    <property type="term" value="F:heme binding"/>
    <property type="evidence" value="ECO:0007669"/>
    <property type="project" value="InterPro"/>
</dbReference>
<evidence type="ECO:0000313" key="2">
    <source>
        <dbReference type="EMBL" id="THG13381.1"/>
    </source>
</evidence>
<protein>
    <recommendedName>
        <fullName evidence="1">Vacuolar protein sorting-associated protein 13 VPS13 adaptor binding domain-containing protein</fullName>
    </recommendedName>
</protein>
<proteinExistence type="predicted"/>
<dbReference type="GO" id="GO:0004497">
    <property type="term" value="F:monooxygenase activity"/>
    <property type="evidence" value="ECO:0007669"/>
    <property type="project" value="InterPro"/>
</dbReference>
<dbReference type="Pfam" id="PF00067">
    <property type="entry name" value="p450"/>
    <property type="match status" value="1"/>
</dbReference>
<dbReference type="Pfam" id="PF25036">
    <property type="entry name" value="VPS13_VAB"/>
    <property type="match status" value="1"/>
</dbReference>
<reference evidence="2 3" key="1">
    <citation type="journal article" date="2018" name="Proc. Natl. Acad. Sci. U.S.A.">
        <title>Draft genome sequence of Camellia sinensis var. sinensis provides insights into the evolution of the tea genome and tea quality.</title>
        <authorList>
            <person name="Wei C."/>
            <person name="Yang H."/>
            <person name="Wang S."/>
            <person name="Zhao J."/>
            <person name="Liu C."/>
            <person name="Gao L."/>
            <person name="Xia E."/>
            <person name="Lu Y."/>
            <person name="Tai Y."/>
            <person name="She G."/>
            <person name="Sun J."/>
            <person name="Cao H."/>
            <person name="Tong W."/>
            <person name="Gao Q."/>
            <person name="Li Y."/>
            <person name="Deng W."/>
            <person name="Jiang X."/>
            <person name="Wang W."/>
            <person name="Chen Q."/>
            <person name="Zhang S."/>
            <person name="Li H."/>
            <person name="Wu J."/>
            <person name="Wang P."/>
            <person name="Li P."/>
            <person name="Shi C."/>
            <person name="Zheng F."/>
            <person name="Jian J."/>
            <person name="Huang B."/>
            <person name="Shan D."/>
            <person name="Shi M."/>
            <person name="Fang C."/>
            <person name="Yue Y."/>
            <person name="Li F."/>
            <person name="Li D."/>
            <person name="Wei S."/>
            <person name="Han B."/>
            <person name="Jiang C."/>
            <person name="Yin Y."/>
            <person name="Xia T."/>
            <person name="Zhang Z."/>
            <person name="Bennetzen J.L."/>
            <person name="Zhao S."/>
            <person name="Wan X."/>
        </authorList>
    </citation>
    <scope>NUCLEOTIDE SEQUENCE [LARGE SCALE GENOMIC DNA]</scope>
    <source>
        <strain evidence="3">cv. Shuchazao</strain>
        <tissue evidence="2">Leaf</tissue>
    </source>
</reference>
<dbReference type="GO" id="GO:0006623">
    <property type="term" value="P:protein targeting to vacuole"/>
    <property type="evidence" value="ECO:0007669"/>
    <property type="project" value="TreeGrafter"/>
</dbReference>
<keyword evidence="3" id="KW-1185">Reference proteome</keyword>
<dbReference type="PANTHER" id="PTHR16166">
    <property type="entry name" value="VACUOLAR PROTEIN SORTING-ASSOCIATED PROTEIN VPS13"/>
    <property type="match status" value="1"/>
</dbReference>
<dbReference type="PANTHER" id="PTHR16166:SF130">
    <property type="entry name" value="PROTEIN SORTING-ASSOCIATED PROTEIN, PUTATIVE (DUF1162)-RELATED"/>
    <property type="match status" value="1"/>
</dbReference>
<dbReference type="SUPFAM" id="SSF48264">
    <property type="entry name" value="Cytochrome P450"/>
    <property type="match status" value="1"/>
</dbReference>
<accession>A0A4S4EB15</accession>
<dbReference type="Proteomes" id="UP000306102">
    <property type="component" value="Unassembled WGS sequence"/>
</dbReference>
<evidence type="ECO:0000259" key="1">
    <source>
        <dbReference type="Pfam" id="PF25036"/>
    </source>
</evidence>
<dbReference type="STRING" id="542762.A0A4S4EB15"/>
<dbReference type="InterPro" id="IPR026847">
    <property type="entry name" value="VPS13"/>
</dbReference>
<dbReference type="InterPro" id="IPR009543">
    <property type="entry name" value="VPS13_VAB"/>
</dbReference>
<organism evidence="2 3">
    <name type="scientific">Camellia sinensis var. sinensis</name>
    <name type="common">China tea</name>
    <dbReference type="NCBI Taxonomy" id="542762"/>
    <lineage>
        <taxon>Eukaryota</taxon>
        <taxon>Viridiplantae</taxon>
        <taxon>Streptophyta</taxon>
        <taxon>Embryophyta</taxon>
        <taxon>Tracheophyta</taxon>
        <taxon>Spermatophyta</taxon>
        <taxon>Magnoliopsida</taxon>
        <taxon>eudicotyledons</taxon>
        <taxon>Gunneridae</taxon>
        <taxon>Pentapetalae</taxon>
        <taxon>asterids</taxon>
        <taxon>Ericales</taxon>
        <taxon>Theaceae</taxon>
        <taxon>Camellia</taxon>
    </lineage>
</organism>
<dbReference type="InterPro" id="IPR001128">
    <property type="entry name" value="Cyt_P450"/>
</dbReference>
<dbReference type="EMBL" id="SDRB02005898">
    <property type="protein sequence ID" value="THG13381.1"/>
    <property type="molecule type" value="Genomic_DNA"/>
</dbReference>
<sequence length="3464" mass="387374">MFLNDWIQRKLASLLLPWLRGDPELELKLGFLRSHGVAKNLSFDASVLNQKLFDESARWSFKDVTVQQLSLRVAYWKLKEERGSKARRKSTDTALEDRKKVLAVIDPEAQSSTADNCSEQVFSLTWSSGSDMSYFFPPKMFKFELTKSLFFGVSLHEVMQKLSDINPSRNQKASLLNVILKRCQLQMHDIHLLVQFPVSNDSFGCLCETKELNAKSLYAEGRCFLGGLISSLFAPSKESSFSLDLKGFQIGLKRRDHISCPILLLDLFTRLKLKDLQLMDFNLNVPELSFSISPVELPIILVFYTLSSYESNSVRNGSHLWNIAASRISSLISTRRWSLYKLVGIVCLWLQYVNAYENLLLLVGYPVDDIMKRSSVKMSEDDIFSIAVKKQWRSVSEIEKKVPAEAIARARRIARYRAVLSIQQTKNCSNKLLVTSRFKFFSRVLILLKLIWSVICRTFNSLISLLLHIFFADHPQIDEQFGVVSEDFCAQSCFSVSMGIISIFISPVNKVQSLVGGDPISDVGSSSSDLFSFCVSIDGFVLMYTENIFEQCFSISCGPLKVTSSSPTEDGSKNNNSYLKGHLKKTADDSKTILLAEPAQMLYCPENSTTATSNETDGTSVSFLWNFLAEMRLNWKKYCTKFEEGGIQYLENPWIICEIKSFVTDQSLKNLNSGFWKCSLMVGKLNFVLDYPSILSTALVLRQFQYALGWTHSTGRSKVLLPTPLTCEIPPKISWDGRCKSYVGEMEKTMLNMLPEKHIQIAVFVAGPLIRISLRKEGFHGEYTNESHIARQEDLHLALDVHNIELAVWPTLRSDLVLSSDWQELDDAELECLRLKEPRIINIPKSDNEIYTCQGKISLGTYLKVNGLKAYLDDSSANQQYHIIVLNPTTMKLSSMREDVHSFSTAIVAFSAALHGMARGLTVLLCLGDLFVLLKVLVSLFSAVSCTISGFDSHGVVSFQELMRQEMTCADSEKEAPLLTTTKGTSLILTKALFVVNGMFELRSIDIVIQNSRKSYNMENQVTTFDTVSSKKLAMHGLPDYGILLSVQQTSLEFSCEEGKVEVVADICEIRSVIFGEQSEIWKTSDQFQCTNLLHSLSCLYEVSLPHCAFSLQLAFLEKVLPSGSVSDAVEGSTSVAKISHVAEDSPSAIDTERSNIHLGQKLGFPPSGVAATSGHWLIMSITISEIYMAGLSVKKILIGAQKSIKLVFSLSIGREFQMIACRSQGGSIFVETTALAMFVECYSSYLRCIVNLVHVVQSSKEHMATVTSEDMAVQDGYPSQGKQNTIQQMIWEELEALTLDLSQFSLFLVATDESGALKELHFEADFHLNLELANTNKRFSFDLSRLSILSQILHEIEGQQTNKIQIPHFSSSSHSVHGGPTVAFQHTDGIHSVLDDASCSSPRGTRKESPVDNSVSGVLHLSRQNYILKQLSASIAVEKPALGEGVRPQLLNQIWLGSGSITGFDMTISLPEIQAQVTWLNLILLHQMLLSTVESLSGVFSKETSGNVEQRQWSSNQESDRSLDETVPDGALVAIQDVHQHMYMSVEGVESKYNLVGTIHYSLVGERALFRVKYQNQKRWKSSVLWFSLVSLYAKSASGEPLRLNCRPGSGFVDISSTNDGGQALWRLSSCKSYSHDGDIESDSYNFLARNTFYLVNKKNDHAVAFIDGVPEFVSKPGNPFKWKIFHDFSLARDVLLLDRYSGQASRTSLRHNSQGNLPCIDIRVDKVILTIVDELPDAEETFPLLQACISTVEFIVQILFAKVRVISTLSFVICYFDARSNLWGEFIHPIEICVYYRSRFQIKSSEIVLPRVSVHFYARLKEFGISVTELSLDILLFVIGKLNLAGPYAIKTSSILANCCKVLYFVIFEVENFRVSRIFSVSSHWDQLLREWVGIDLSLIGYGFALKLGLFLEVVDNIVLRVENQSGLNLLCHFYDNQDASIASRQSSTIVLRHLGLVNQPPEASYVSIQLAERGAAYLTSAIHLTLLEARSLAWRTRVVSVRVHLIKIVMEEWRKLLSLSVTQCENVNVVDEKIDSKTYPGPFLVVDISGKSEDGFSIVVSPLLRIHNETKFSMEVCIRRPQQDADSASVVLKTGDTIDDSVAAFDAINLSGGIKKALMSLSVGNFSLSFRPEITDDMMNPKKSLLVEWSDDLKGVKAVRIAGVFDKLSYKVRKAFSVEPVKYSFSTTHCSLKYEDGRVADLHFLIHSIVRDVPVIKPDKDSPVALQEQREIFLLPTVRVFNLLQADIHVLLTDMDPSAAIGCENIGNQATIPCGSTVDLYANPATINFIVTITAFNSSCKPVNSGDWVKKLQKQKNDVHYLDIDLDFGGGKYFASLRLSRGHRGILEVAIFTSYTLKNDTDFPLLCFPPNQKPLSRDEAEKLGFKIPPELGSFLPPKSTKSWFMKYNKVRLKLLEEKASEVLLDLDAFSGLAEIGLEVEEQSGFKHVAKLGVSLGPVLSEVNVSSQIISMVPRYVVFNESEEAIVVRQCYLEDDMEGIAINSKQKIALKLRRGTNRGEISVFEKFVQKHRNVHDDSLAFIQFQPSKVGMGWSGPVCVASLGRFFLKFRRSSDFSAQQSNQVTAHGNNPTEFASVHVVEESSTLVMHFHKPPNVNLPYRIENSLHQTFIIYYQKGSVEHENLGSGSSVDYVWDDLTLPRRLVVQINGINLLREINMDKVRAWKPFYRVSQHRGLGFRLPSDKNPGDQKKSSFGESIGLQLVNVGYEVCADGPTRVLRFCEFCDSHKQDTLFHSSKKIRLKISSFALNLLEHAKQDVDMSEASVYTPIIVARLQNINLDCMLTDKQNYNEIRVQSLSVDEKWVGAPFAAMLRRHQPDYSNATDNILHVVVVLLSSSSNVKQIKYSSIVLQPLDLNLDEETLMKLVPFWRTSLSDSNSQQYYFDHFEIHPIKIIASFLPGDSYSSYSSTQETLRSLLHSVIKIPAIKSTTVELNGVLVTHALITTRELFIKCAQHYSWYAMRAIYIAKGSPLLPPAFASIFDDMASSSLDVFFDPSSGLINIPGLTIGTFKLISKCIDGKGFSGTKRYLGDLGRTMKTAGSNMLFAAVTEVSDSVLKGAEASGFNGMVTGFHQGILKLAMEPSVLGAAFMEGGPDRKILLDQSPGIDEVLLKSLPPNSSLIEEIMDRVKRFLVSKALLKGDSSTSQPLRHRRGDSVCDCFVSFAVLLYLERSASQDYRTSLITASVVEWKVGPTVLTLCEHLFVSFAIRILRKQVGKFIAGMKLKKKVVGDDKKAIVPASTSLGQKMKLSWKWGIGKFVFSGILAYIDGRLCRNIPHPVARRIKGGVGEGERQGRRKMVSIKDGKVVGDGRLLAIDELLKEELPGVGSLKKKGIFGIKMKALIWFFWLVSKNPDVETEILKEINEKSEAPIYEEMKDMVYTHASLSETMRLYPPIPIDGKQALKNDVLPDGTVVKKGMRVNYHPYAMGRSEELYWTKAPNSND</sequence>
<gene>
    <name evidence="2" type="ORF">TEA_008234</name>
</gene>
<name>A0A4S4EB15_CAMSN</name>
<dbReference type="InterPro" id="IPR036396">
    <property type="entry name" value="Cyt_P450_sf"/>
</dbReference>
<dbReference type="GO" id="GO:0005506">
    <property type="term" value="F:iron ion binding"/>
    <property type="evidence" value="ECO:0007669"/>
    <property type="project" value="InterPro"/>
</dbReference>
<dbReference type="GO" id="GO:0016705">
    <property type="term" value="F:oxidoreductase activity, acting on paired donors, with incorporation or reduction of molecular oxygen"/>
    <property type="evidence" value="ECO:0007669"/>
    <property type="project" value="InterPro"/>
</dbReference>